<proteinExistence type="predicted"/>
<dbReference type="SUPFAM" id="SSF52833">
    <property type="entry name" value="Thioredoxin-like"/>
    <property type="match status" value="1"/>
</dbReference>
<evidence type="ECO:0000313" key="3">
    <source>
        <dbReference type="Proteomes" id="UP001362999"/>
    </source>
</evidence>
<name>A0AAW0C8W3_9AGAR</name>
<accession>A0AAW0C8W3</accession>
<dbReference type="InterPro" id="IPR036249">
    <property type="entry name" value="Thioredoxin-like_sf"/>
</dbReference>
<dbReference type="Proteomes" id="UP001362999">
    <property type="component" value="Unassembled WGS sequence"/>
</dbReference>
<gene>
    <name evidence="2" type="ORF">R3P38DRAFT_602543</name>
</gene>
<organism evidence="2 3">
    <name type="scientific">Favolaschia claudopus</name>
    <dbReference type="NCBI Taxonomy" id="2862362"/>
    <lineage>
        <taxon>Eukaryota</taxon>
        <taxon>Fungi</taxon>
        <taxon>Dikarya</taxon>
        <taxon>Basidiomycota</taxon>
        <taxon>Agaricomycotina</taxon>
        <taxon>Agaricomycetes</taxon>
        <taxon>Agaricomycetidae</taxon>
        <taxon>Agaricales</taxon>
        <taxon>Marasmiineae</taxon>
        <taxon>Mycenaceae</taxon>
        <taxon>Favolaschia</taxon>
    </lineage>
</organism>
<dbReference type="InterPro" id="IPR006660">
    <property type="entry name" value="Arsenate_reductase-like"/>
</dbReference>
<dbReference type="Gene3D" id="3.40.30.10">
    <property type="entry name" value="Glutaredoxin"/>
    <property type="match status" value="1"/>
</dbReference>
<reference evidence="2 3" key="1">
    <citation type="journal article" date="2024" name="J Genomics">
        <title>Draft genome sequencing and assembly of Favolaschia claudopus CIRM-BRFM 2984 isolated from oak limbs.</title>
        <authorList>
            <person name="Navarro D."/>
            <person name="Drula E."/>
            <person name="Chaduli D."/>
            <person name="Cazenave R."/>
            <person name="Ahrendt S."/>
            <person name="Wang J."/>
            <person name="Lipzen A."/>
            <person name="Daum C."/>
            <person name="Barry K."/>
            <person name="Grigoriev I.V."/>
            <person name="Favel A."/>
            <person name="Rosso M.N."/>
            <person name="Martin F."/>
        </authorList>
    </citation>
    <scope>NUCLEOTIDE SEQUENCE [LARGE SCALE GENOMIC DNA]</scope>
    <source>
        <strain evidence="2 3">CIRM-BRFM 2984</strain>
    </source>
</reference>
<sequence>MSLSLSRLPCALHALDSLRSNTINTRTLFKSAPKPPKPSALMAAMTMTPQIWADTAPTTLTFFHNPDNPLSVSALKALEEARDFFPPFGKLEKPEQNHFTKFHGPLKLDITVKERPPTSEEFSRILRILTDRLGAKTLHTFTHPSVLAALREHPTNIPMLAQLVSRTPEILRWPVIIDWHGKKCSLGGEDYKVFMRTAAVKRKEALLKDIERRKKREKAREKALAKAAKAEEEKMRESGKY</sequence>
<dbReference type="GO" id="GO:0005739">
    <property type="term" value="C:mitochondrion"/>
    <property type="evidence" value="ECO:0007669"/>
    <property type="project" value="InterPro"/>
</dbReference>
<dbReference type="GO" id="GO:0016491">
    <property type="term" value="F:oxidoreductase activity"/>
    <property type="evidence" value="ECO:0007669"/>
    <property type="project" value="InterPro"/>
</dbReference>
<feature type="region of interest" description="Disordered" evidence="1">
    <location>
        <begin position="218"/>
        <end position="241"/>
    </location>
</feature>
<dbReference type="EMBL" id="JAWWNJ010000019">
    <property type="protein sequence ID" value="KAK7035631.1"/>
    <property type="molecule type" value="Genomic_DNA"/>
</dbReference>
<protein>
    <submittedName>
        <fullName evidence="2">Uncharacterized protein</fullName>
    </submittedName>
</protein>
<dbReference type="InterPro" id="IPR012882">
    <property type="entry name" value="Fmp46"/>
</dbReference>
<dbReference type="PROSITE" id="PS51353">
    <property type="entry name" value="ARSC"/>
    <property type="match status" value="1"/>
</dbReference>
<evidence type="ECO:0000313" key="2">
    <source>
        <dbReference type="EMBL" id="KAK7035631.1"/>
    </source>
</evidence>
<dbReference type="AlphaFoldDB" id="A0AAW0C8W3"/>
<dbReference type="Pfam" id="PF07955">
    <property type="entry name" value="DUF1687"/>
    <property type="match status" value="1"/>
</dbReference>
<keyword evidence="3" id="KW-1185">Reference proteome</keyword>
<comment type="caution">
    <text evidence="2">The sequence shown here is derived from an EMBL/GenBank/DDBJ whole genome shotgun (WGS) entry which is preliminary data.</text>
</comment>
<evidence type="ECO:0000256" key="1">
    <source>
        <dbReference type="SAM" id="MobiDB-lite"/>
    </source>
</evidence>